<protein>
    <submittedName>
        <fullName evidence="3">Uncharacterized protein</fullName>
    </submittedName>
</protein>
<dbReference type="OrthoDB" id="2163395at2759"/>
<accession>A0A8R2JL62</accession>
<proteinExistence type="inferred from homology"/>
<evidence type="ECO:0000256" key="2">
    <source>
        <dbReference type="SAM" id="MobiDB-lite"/>
    </source>
</evidence>
<keyword evidence="4" id="KW-1185">Reference proteome</keyword>
<dbReference type="EnsemblMetazoa" id="XM_029485227.1">
    <property type="protein sequence ID" value="XP_029341087.1"/>
    <property type="gene ID" value="LOC115033145"/>
</dbReference>
<dbReference type="GeneID" id="115033145"/>
<organism evidence="3 4">
    <name type="scientific">Acyrthosiphon pisum</name>
    <name type="common">Pea aphid</name>
    <dbReference type="NCBI Taxonomy" id="7029"/>
    <lineage>
        <taxon>Eukaryota</taxon>
        <taxon>Metazoa</taxon>
        <taxon>Ecdysozoa</taxon>
        <taxon>Arthropoda</taxon>
        <taxon>Hexapoda</taxon>
        <taxon>Insecta</taxon>
        <taxon>Pterygota</taxon>
        <taxon>Neoptera</taxon>
        <taxon>Paraneoptera</taxon>
        <taxon>Hemiptera</taxon>
        <taxon>Sternorrhyncha</taxon>
        <taxon>Aphidomorpha</taxon>
        <taxon>Aphidoidea</taxon>
        <taxon>Aphididae</taxon>
        <taxon>Macrosiphini</taxon>
        <taxon>Acyrthosiphon</taxon>
    </lineage>
</organism>
<name>A0A8R2JL62_ACYPI</name>
<dbReference type="InterPro" id="IPR029488">
    <property type="entry name" value="Hmw/CFAP97"/>
</dbReference>
<comment type="similarity">
    <text evidence="1">Belongs to the CFAP97 family.</text>
</comment>
<evidence type="ECO:0000313" key="4">
    <source>
        <dbReference type="Proteomes" id="UP000007819"/>
    </source>
</evidence>
<feature type="compositionally biased region" description="Polar residues" evidence="2">
    <location>
        <begin position="172"/>
        <end position="181"/>
    </location>
</feature>
<dbReference type="InterPro" id="IPR038792">
    <property type="entry name" value="CFAP97D1/2"/>
</dbReference>
<reference evidence="3" key="2">
    <citation type="submission" date="2022-06" db="UniProtKB">
        <authorList>
            <consortium name="EnsemblMetazoa"/>
        </authorList>
    </citation>
    <scope>IDENTIFICATION</scope>
</reference>
<dbReference type="Proteomes" id="UP000007819">
    <property type="component" value="Chromosome X"/>
</dbReference>
<dbReference type="Pfam" id="PF13879">
    <property type="entry name" value="Hmw_CFAP97"/>
    <property type="match status" value="1"/>
</dbReference>
<evidence type="ECO:0000256" key="1">
    <source>
        <dbReference type="ARBA" id="ARBA00008315"/>
    </source>
</evidence>
<evidence type="ECO:0000313" key="3">
    <source>
        <dbReference type="EnsemblMetazoa" id="XP_029341087.1"/>
    </source>
</evidence>
<sequence length="224" mass="26286">MLTRKEELFVKPFQQRLYHQHKVKLKSATARVDTTPPQEWQHIVLKTKKYQKERERCTQILLNNGILWRHLSEIMSTRRVDNRWDYEQPKFFHRVNLFTKSNNKLTVDIEESSESGKVQTEVKNERCIACNPKLSIIKTNIPEERIPWDPPKKKLSKKLRSLSIHNDGGVKNTKNQVLNKSRQSHKKSSLDLVIKFPSGSKVSMVEGKTKRVLQPNNCQCTRCL</sequence>
<dbReference type="RefSeq" id="XP_029341087.1">
    <property type="nucleotide sequence ID" value="XM_029485227.1"/>
</dbReference>
<reference evidence="4" key="1">
    <citation type="submission" date="2010-06" db="EMBL/GenBank/DDBJ databases">
        <authorList>
            <person name="Jiang H."/>
            <person name="Abraham K."/>
            <person name="Ali S."/>
            <person name="Alsbrooks S.L."/>
            <person name="Anim B.N."/>
            <person name="Anosike U.S."/>
            <person name="Attaway T."/>
            <person name="Bandaranaike D.P."/>
            <person name="Battles P.K."/>
            <person name="Bell S.N."/>
            <person name="Bell A.V."/>
            <person name="Beltran B."/>
            <person name="Bickham C."/>
            <person name="Bustamante Y."/>
            <person name="Caleb T."/>
            <person name="Canada A."/>
            <person name="Cardenas V."/>
            <person name="Carter K."/>
            <person name="Chacko J."/>
            <person name="Chandrabose M.N."/>
            <person name="Chavez D."/>
            <person name="Chavez A."/>
            <person name="Chen L."/>
            <person name="Chu H.-S."/>
            <person name="Claassen K.J."/>
            <person name="Cockrell R."/>
            <person name="Collins M."/>
            <person name="Cooper J.A."/>
            <person name="Cree A."/>
            <person name="Curry S.M."/>
            <person name="Da Y."/>
            <person name="Dao M.D."/>
            <person name="Das B."/>
            <person name="Davila M.-L."/>
            <person name="Davy-Carroll L."/>
            <person name="Denson S."/>
            <person name="Dinh H."/>
            <person name="Ebong V.E."/>
            <person name="Edwards J.R."/>
            <person name="Egan A."/>
            <person name="El-Daye J."/>
            <person name="Escobedo L."/>
            <person name="Fernandez S."/>
            <person name="Fernando P.R."/>
            <person name="Flagg N."/>
            <person name="Forbes L.D."/>
            <person name="Fowler R.G."/>
            <person name="Fu Q."/>
            <person name="Gabisi R.A."/>
            <person name="Ganer J."/>
            <person name="Garbino Pronczuk A."/>
            <person name="Garcia R.M."/>
            <person name="Garner T."/>
            <person name="Garrett T.E."/>
            <person name="Gonzalez D.A."/>
            <person name="Hamid H."/>
            <person name="Hawkins E.S."/>
            <person name="Hirani K."/>
            <person name="Hogues M.E."/>
            <person name="Hollins B."/>
            <person name="Hsiao C.-H."/>
            <person name="Jabil R."/>
            <person name="James M.L."/>
            <person name="Jhangiani S.N."/>
            <person name="Johnson B."/>
            <person name="Johnson Q."/>
            <person name="Joshi V."/>
            <person name="Kalu J.B."/>
            <person name="Kam C."/>
            <person name="Kashfia A."/>
            <person name="Keebler J."/>
            <person name="Kisamo H."/>
            <person name="Kovar C.L."/>
            <person name="Lago L.A."/>
            <person name="Lai C.-Y."/>
            <person name="Laidlaw J."/>
            <person name="Lara F."/>
            <person name="Le T.-K."/>
            <person name="Lee S.L."/>
            <person name="Legall F.H."/>
            <person name="Lemon S.J."/>
            <person name="Lewis L.R."/>
            <person name="Li B."/>
            <person name="Liu Y."/>
            <person name="Liu Y.-S."/>
            <person name="Lopez J."/>
            <person name="Lozado R.J."/>
            <person name="Lu J."/>
            <person name="Madu R.C."/>
            <person name="Maheshwari M."/>
            <person name="Maheshwari R."/>
            <person name="Malloy K."/>
            <person name="Martinez E."/>
            <person name="Mathew T."/>
            <person name="Mercado I.C."/>
            <person name="Mercado C."/>
            <person name="Meyer B."/>
            <person name="Montgomery K."/>
            <person name="Morgan M.B."/>
            <person name="Munidasa M."/>
            <person name="Nazareth L.V."/>
            <person name="Nelson J."/>
            <person name="Ng B.M."/>
            <person name="Nguyen N.B."/>
            <person name="Nguyen P.Q."/>
            <person name="Nguyen T."/>
            <person name="Obregon M."/>
            <person name="Okwuonu G.O."/>
            <person name="Onwere C.G."/>
            <person name="Orozco G."/>
            <person name="Parra A."/>
            <person name="Patel S."/>
            <person name="Patil S."/>
            <person name="Perez A."/>
            <person name="Perez Y."/>
            <person name="Pham C."/>
            <person name="Primus E.L."/>
            <person name="Pu L.-L."/>
            <person name="Puazo M."/>
            <person name="Qin X."/>
            <person name="Quiroz J.B."/>
            <person name="Reese J."/>
            <person name="Richards S."/>
            <person name="Rives C.M."/>
            <person name="Robberts R."/>
            <person name="Ruiz S.J."/>
            <person name="Ruiz M.J."/>
            <person name="Santibanez J."/>
            <person name="Schneider B.W."/>
            <person name="Sisson I."/>
            <person name="Smith M."/>
            <person name="Sodergren E."/>
            <person name="Song X.-Z."/>
            <person name="Song B.B."/>
            <person name="Summersgill H."/>
            <person name="Thelus R."/>
            <person name="Thornton R.D."/>
            <person name="Trejos Z.Y."/>
            <person name="Usmani K."/>
            <person name="Vattathil S."/>
            <person name="Villasana D."/>
            <person name="Walker D.L."/>
            <person name="Wang S."/>
            <person name="Wang K."/>
            <person name="White C.S."/>
            <person name="Williams A.C."/>
            <person name="Williamson J."/>
            <person name="Wilson K."/>
            <person name="Woghiren I.O."/>
            <person name="Woodworth J.R."/>
            <person name="Worley K.C."/>
            <person name="Wright R.A."/>
            <person name="Wu W."/>
            <person name="Young L."/>
            <person name="Zhang L."/>
            <person name="Zhang J."/>
            <person name="Zhu Y."/>
            <person name="Muzny D.M."/>
            <person name="Weinstock G."/>
            <person name="Gibbs R.A."/>
        </authorList>
    </citation>
    <scope>NUCLEOTIDE SEQUENCE [LARGE SCALE GENOMIC DNA]</scope>
    <source>
        <strain evidence="4">LSR1</strain>
    </source>
</reference>
<dbReference type="PANTHER" id="PTHR33768">
    <property type="entry name" value="MIP11318P"/>
    <property type="match status" value="1"/>
</dbReference>
<dbReference type="AlphaFoldDB" id="A0A8R2JL62"/>
<dbReference type="KEGG" id="api:115033145"/>
<dbReference type="PANTHER" id="PTHR33768:SF3">
    <property type="entry name" value="MIP11318P"/>
    <property type="match status" value="1"/>
</dbReference>
<feature type="region of interest" description="Disordered" evidence="2">
    <location>
        <begin position="165"/>
        <end position="186"/>
    </location>
</feature>